<feature type="compositionally biased region" description="Low complexity" evidence="1">
    <location>
        <begin position="157"/>
        <end position="177"/>
    </location>
</feature>
<dbReference type="InterPro" id="IPR018968">
    <property type="entry name" value="Phasin"/>
</dbReference>
<dbReference type="AlphaFoldDB" id="A0A917FBJ6"/>
<name>A0A917FBJ6_9HYPH</name>
<reference evidence="3" key="1">
    <citation type="journal article" date="2014" name="Int. J. Syst. Evol. Microbiol.">
        <title>Complete genome sequence of Corynebacterium casei LMG S-19264T (=DSM 44701T), isolated from a smear-ripened cheese.</title>
        <authorList>
            <consortium name="US DOE Joint Genome Institute (JGI-PGF)"/>
            <person name="Walter F."/>
            <person name="Albersmeier A."/>
            <person name="Kalinowski J."/>
            <person name="Ruckert C."/>
        </authorList>
    </citation>
    <scope>NUCLEOTIDE SEQUENCE</scope>
    <source>
        <strain evidence="3">CCM 7897</strain>
    </source>
</reference>
<feature type="domain" description="Phasin" evidence="2">
    <location>
        <begin position="50"/>
        <end position="126"/>
    </location>
</feature>
<dbReference type="EMBL" id="BMCT01000002">
    <property type="protein sequence ID" value="GGF59904.1"/>
    <property type="molecule type" value="Genomic_DNA"/>
</dbReference>
<evidence type="ECO:0000313" key="3">
    <source>
        <dbReference type="EMBL" id="GGF59904.1"/>
    </source>
</evidence>
<feature type="region of interest" description="Disordered" evidence="1">
    <location>
        <begin position="156"/>
        <end position="187"/>
    </location>
</feature>
<dbReference type="Pfam" id="PF09361">
    <property type="entry name" value="Phasin_2"/>
    <property type="match status" value="1"/>
</dbReference>
<sequence length="187" mass="20219">MTPKFGPDLELPAELRAIAEKNVAQARQAFDTLFDTAREAVGDSEGRIEEMRTGLRDLRQKTLGLVETNFNASFDFLNKLVQAKSPQEVLTLQTEFLTRQMQAVSEQAAALGSDARSLGETTVRTLDEHARALAERVKALGAVAAQHAKSAAEDVKAAGSAATRDAQAATEQATQAAENFNDPNRTY</sequence>
<reference evidence="3" key="2">
    <citation type="submission" date="2020-09" db="EMBL/GenBank/DDBJ databases">
        <authorList>
            <person name="Sun Q."/>
            <person name="Sedlacek I."/>
        </authorList>
    </citation>
    <scope>NUCLEOTIDE SEQUENCE</scope>
    <source>
        <strain evidence="3">CCM 7897</strain>
    </source>
</reference>
<keyword evidence="4" id="KW-1185">Reference proteome</keyword>
<evidence type="ECO:0000313" key="4">
    <source>
        <dbReference type="Proteomes" id="UP000606044"/>
    </source>
</evidence>
<dbReference type="Proteomes" id="UP000606044">
    <property type="component" value="Unassembled WGS sequence"/>
</dbReference>
<evidence type="ECO:0000259" key="2">
    <source>
        <dbReference type="Pfam" id="PF09361"/>
    </source>
</evidence>
<gene>
    <name evidence="3" type="ORF">GCM10007301_19540</name>
</gene>
<proteinExistence type="predicted"/>
<accession>A0A917FBJ6</accession>
<evidence type="ECO:0000256" key="1">
    <source>
        <dbReference type="SAM" id="MobiDB-lite"/>
    </source>
</evidence>
<protein>
    <recommendedName>
        <fullName evidence="2">Phasin domain-containing protein</fullName>
    </recommendedName>
</protein>
<organism evidence="3 4">
    <name type="scientific">Azorhizobium oxalatiphilum</name>
    <dbReference type="NCBI Taxonomy" id="980631"/>
    <lineage>
        <taxon>Bacteria</taxon>
        <taxon>Pseudomonadati</taxon>
        <taxon>Pseudomonadota</taxon>
        <taxon>Alphaproteobacteria</taxon>
        <taxon>Hyphomicrobiales</taxon>
        <taxon>Xanthobacteraceae</taxon>
        <taxon>Azorhizobium</taxon>
    </lineage>
</organism>
<dbReference type="RefSeq" id="WP_188577915.1">
    <property type="nucleotide sequence ID" value="NZ_BMCT01000002.1"/>
</dbReference>
<comment type="caution">
    <text evidence="3">The sequence shown here is derived from an EMBL/GenBank/DDBJ whole genome shotgun (WGS) entry which is preliminary data.</text>
</comment>